<reference evidence="4 5" key="1">
    <citation type="submission" date="2015-02" db="EMBL/GenBank/DDBJ databases">
        <title>Genome Sequencing of Rickettsiales.</title>
        <authorList>
            <person name="Daugherty S.C."/>
            <person name="Su Q."/>
            <person name="Abolude K."/>
            <person name="Beier-Sexton M."/>
            <person name="Carlyon J.A."/>
            <person name="Carter R."/>
            <person name="Day N.P."/>
            <person name="Dumler S.J."/>
            <person name="Dyachenko V."/>
            <person name="Godinez A."/>
            <person name="Kurtti T.J."/>
            <person name="Lichay M."/>
            <person name="Mullins K.E."/>
            <person name="Ott S."/>
            <person name="Pappas-Brown V."/>
            <person name="Paris D.H."/>
            <person name="Patel P."/>
            <person name="Richards A.L."/>
            <person name="Sadzewicz L."/>
            <person name="Sears K."/>
            <person name="Seidman D."/>
            <person name="Sengamalay N."/>
            <person name="Stenos J."/>
            <person name="Tallon L.J."/>
            <person name="Vincent G."/>
            <person name="Fraser C.M."/>
            <person name="Munderloh U."/>
            <person name="Dunning-Hotopp J.C."/>
        </authorList>
    </citation>
    <scope>NUCLEOTIDE SEQUENCE [LARGE SCALE GENOMIC DNA]</scope>
    <source>
        <strain evidence="4 5">EmCRT</strain>
    </source>
</reference>
<comment type="caution">
    <text evidence="4">The sequence shown here is derived from an EMBL/GenBank/DDBJ whole genome shotgun (WGS) entry which is preliminary data.</text>
</comment>
<feature type="transmembrane region" description="Helical" evidence="2">
    <location>
        <begin position="78"/>
        <end position="98"/>
    </location>
</feature>
<dbReference type="GO" id="GO:0046872">
    <property type="term" value="F:metal ion binding"/>
    <property type="evidence" value="ECO:0007669"/>
    <property type="project" value="UniProtKB-KW"/>
</dbReference>
<comment type="catalytic activity">
    <reaction evidence="1">
        <text>a 1,2-diacyl-sn-glycero-3-phospho-(1'-sn-glycero-3'-phosphate) + H2O = a 1,2-diacyl-sn-glycero-3-phospho-(1'-sn-glycerol) + phosphate</text>
        <dbReference type="Rhea" id="RHEA:33751"/>
        <dbReference type="ChEBI" id="CHEBI:15377"/>
        <dbReference type="ChEBI" id="CHEBI:43474"/>
        <dbReference type="ChEBI" id="CHEBI:60110"/>
        <dbReference type="ChEBI" id="CHEBI:64716"/>
        <dbReference type="EC" id="3.1.3.27"/>
    </reaction>
</comment>
<feature type="domain" description="YutG/PgpA" evidence="3">
    <location>
        <begin position="7"/>
        <end position="162"/>
    </location>
</feature>
<dbReference type="InterPro" id="IPR026037">
    <property type="entry name" value="PgpA"/>
</dbReference>
<dbReference type="UniPathway" id="UPA00084">
    <property type="reaction ID" value="UER00504"/>
</dbReference>
<comment type="subcellular location">
    <subcellularLocation>
        <location evidence="1">Cell inner membrane</location>
        <topology evidence="1">Multi-pass membrane protein</topology>
    </subcellularLocation>
</comment>
<accession>A0A0F3N5G2</accession>
<dbReference type="InterPro" id="IPR036681">
    <property type="entry name" value="PgpA-like_sf"/>
</dbReference>
<dbReference type="PIRSF" id="PIRSF006162">
    <property type="entry name" value="PgpA"/>
    <property type="match status" value="1"/>
</dbReference>
<dbReference type="SUPFAM" id="SSF101307">
    <property type="entry name" value="YutG-like"/>
    <property type="match status" value="1"/>
</dbReference>
<dbReference type="AlphaFoldDB" id="A0A0F3N5G2"/>
<dbReference type="EMBL" id="LANU01000003">
    <property type="protein sequence ID" value="KJV63310.1"/>
    <property type="molecule type" value="Genomic_DNA"/>
</dbReference>
<keyword evidence="1 2" id="KW-0472">Membrane</keyword>
<keyword evidence="1" id="KW-0442">Lipid degradation</keyword>
<feature type="transmembrane region" description="Helical" evidence="2">
    <location>
        <begin position="30"/>
        <end position="57"/>
    </location>
</feature>
<proteinExistence type="predicted"/>
<dbReference type="GO" id="GO:0009395">
    <property type="term" value="P:phospholipid catabolic process"/>
    <property type="evidence" value="ECO:0007669"/>
    <property type="project" value="UniProtKB-KW"/>
</dbReference>
<sequence length="168" mass="18817">MQLYTMVATWFGCGNIAKAPGTVASFAAVLFLPAVIFSSLFGILITMLITVIGSLAIPKYLLDHPHVVDPKEIVIDEVIGQLIAFTIPIIFFRYYQYVPQTFNVLYTLFYIKIFTISFIFFRMFDITKIWPINIIEQIPGTSGIILDDVLAGIMSSICTIFIIAKMGT</sequence>
<name>A0A0F3N5G2_9RICK</name>
<keyword evidence="2" id="KW-1133">Transmembrane helix</keyword>
<keyword evidence="1" id="KW-0443">Lipid metabolism</keyword>
<dbReference type="GO" id="GO:0008962">
    <property type="term" value="F:phosphatidylglycerophosphatase activity"/>
    <property type="evidence" value="ECO:0007669"/>
    <property type="project" value="UniProtKB-EC"/>
</dbReference>
<comment type="pathway">
    <text evidence="1">Phospholipid metabolism; phosphatidylglycerol biosynthesis; phosphatidylglycerol from CDP-diacylglycerol: step 2/2.</text>
</comment>
<keyword evidence="1 2" id="KW-0812">Transmembrane</keyword>
<comment type="cofactor">
    <cofactor evidence="1">
        <name>Mg(2+)</name>
        <dbReference type="ChEBI" id="CHEBI:18420"/>
    </cofactor>
</comment>
<keyword evidence="1" id="KW-0479">Metal-binding</keyword>
<organism evidence="4 5">
    <name type="scientific">Ehrlichia cf. muris str. EmCRT</name>
    <dbReference type="NCBI Taxonomy" id="1359167"/>
    <lineage>
        <taxon>Bacteria</taxon>
        <taxon>Pseudomonadati</taxon>
        <taxon>Pseudomonadota</taxon>
        <taxon>Alphaproteobacteria</taxon>
        <taxon>Rickettsiales</taxon>
        <taxon>Anaplasmataceae</taxon>
        <taxon>Ehrlichia</taxon>
    </lineage>
</organism>
<keyword evidence="1" id="KW-1208">Phospholipid metabolism</keyword>
<dbReference type="GO" id="GO:0006655">
    <property type="term" value="P:phosphatidylglycerol biosynthetic process"/>
    <property type="evidence" value="ECO:0007669"/>
    <property type="project" value="UniProtKB-UniPathway"/>
</dbReference>
<dbReference type="Proteomes" id="UP000033546">
    <property type="component" value="Unassembled WGS sequence"/>
</dbReference>
<dbReference type="EC" id="3.1.3.27" evidence="1"/>
<dbReference type="PANTHER" id="PTHR36305:SF1">
    <property type="entry name" value="PHOSPHATIDYLGLYCEROPHOSPHATASE A"/>
    <property type="match status" value="1"/>
</dbReference>
<dbReference type="PANTHER" id="PTHR36305">
    <property type="entry name" value="PHOSPHATIDYLGLYCEROPHOSPHATASE A"/>
    <property type="match status" value="1"/>
</dbReference>
<feature type="transmembrane region" description="Helical" evidence="2">
    <location>
        <begin position="145"/>
        <end position="164"/>
    </location>
</feature>
<evidence type="ECO:0000313" key="4">
    <source>
        <dbReference type="EMBL" id="KJV63310.1"/>
    </source>
</evidence>
<keyword evidence="1" id="KW-0997">Cell inner membrane</keyword>
<protein>
    <recommendedName>
        <fullName evidence="1">Phosphatidylglycerophosphatase A</fullName>
        <ecNumber evidence="1">3.1.3.27</ecNumber>
    </recommendedName>
    <alternativeName>
        <fullName evidence="1">Phosphatidylglycerolphosphate phosphatase A</fullName>
    </alternativeName>
</protein>
<evidence type="ECO:0000256" key="2">
    <source>
        <dbReference type="SAM" id="Phobius"/>
    </source>
</evidence>
<dbReference type="RefSeq" id="WP_045805064.1">
    <property type="nucleotide sequence ID" value="NZ_LANU01000003.1"/>
</dbReference>
<feature type="transmembrane region" description="Helical" evidence="2">
    <location>
        <begin position="104"/>
        <end position="124"/>
    </location>
</feature>
<keyword evidence="1" id="KW-0378">Hydrolase</keyword>
<dbReference type="CDD" id="cd06971">
    <property type="entry name" value="PgpA"/>
    <property type="match status" value="1"/>
</dbReference>
<keyword evidence="1" id="KW-1003">Cell membrane</keyword>
<dbReference type="GO" id="GO:0005886">
    <property type="term" value="C:plasma membrane"/>
    <property type="evidence" value="ECO:0007669"/>
    <property type="project" value="UniProtKB-SubCell"/>
</dbReference>
<dbReference type="PATRIC" id="fig|1359167.3.peg.730"/>
<gene>
    <name evidence="4" type="ORF">EMUCRT_0759</name>
</gene>
<dbReference type="Pfam" id="PF04608">
    <property type="entry name" value="PgpA"/>
    <property type="match status" value="1"/>
</dbReference>
<dbReference type="InterPro" id="IPR007686">
    <property type="entry name" value="YutG/PgpA"/>
</dbReference>
<keyword evidence="1" id="KW-0595">Phospholipid degradation</keyword>
<evidence type="ECO:0000259" key="3">
    <source>
        <dbReference type="Pfam" id="PF04608"/>
    </source>
</evidence>
<keyword evidence="1" id="KW-0460">Magnesium</keyword>
<evidence type="ECO:0000313" key="5">
    <source>
        <dbReference type="Proteomes" id="UP000033546"/>
    </source>
</evidence>
<evidence type="ECO:0000256" key="1">
    <source>
        <dbReference type="PIRNR" id="PIRNR006162"/>
    </source>
</evidence>
<comment type="function">
    <text evidence="1">Lipid phosphatase which dephosphorylates phosphatidylglycerophosphate (PGP) to phosphatidylglycerol (PG).</text>
</comment>